<dbReference type="SUPFAM" id="SSF57756">
    <property type="entry name" value="Retrovirus zinc finger-like domains"/>
    <property type="match status" value="1"/>
</dbReference>
<accession>A0A5C6NV87</accession>
<keyword evidence="4" id="KW-1185">Reference proteome</keyword>
<organism evidence="3 4">
    <name type="scientific">Takifugu flavidus</name>
    <name type="common">sansaifugu</name>
    <dbReference type="NCBI Taxonomy" id="433684"/>
    <lineage>
        <taxon>Eukaryota</taxon>
        <taxon>Metazoa</taxon>
        <taxon>Chordata</taxon>
        <taxon>Craniata</taxon>
        <taxon>Vertebrata</taxon>
        <taxon>Euteleostomi</taxon>
        <taxon>Actinopterygii</taxon>
        <taxon>Neopterygii</taxon>
        <taxon>Teleostei</taxon>
        <taxon>Neoteleostei</taxon>
        <taxon>Acanthomorphata</taxon>
        <taxon>Eupercaria</taxon>
        <taxon>Tetraodontiformes</taxon>
        <taxon>Tetradontoidea</taxon>
        <taxon>Tetraodontidae</taxon>
        <taxon>Takifugu</taxon>
    </lineage>
</organism>
<name>A0A5C6NV87_9TELE</name>
<dbReference type="EMBL" id="RHFK02000009">
    <property type="protein sequence ID" value="TWW71223.1"/>
    <property type="molecule type" value="Genomic_DNA"/>
</dbReference>
<sequence length="306" mass="33219">MLAMAAVLGVSGLEKLTCRHGVKLSPPASVSVEECALAVGEIVGHVSVKSDSRTNSVVVVFVDSIDKANQLMVAGVAVNERHVAAGAQLTQTEELDMSLRFRVDKFEYTFFVTTDFLKCFGCGEAGHVIWSCPNGAEACRPADPPVSAVPRAHNMDSELAQGDTGNITLTHNTNTESLGHTQCTMARTAVEVKEPAGLQGDHLDLGSERLTRELVEQTATRVAETVREMVDVIVEKNSLNVSTKRKNTDAKGHEGDEVCTSLQLFHESAKHFMRTGSFGEPSFTDQELYRLKKLLLKVRSCLESTN</sequence>
<gene>
    <name evidence="3" type="ORF">D4764_17G0007060</name>
</gene>
<keyword evidence="1" id="KW-0862">Zinc</keyword>
<dbReference type="InterPro" id="IPR036875">
    <property type="entry name" value="Znf_CCHC_sf"/>
</dbReference>
<dbReference type="AlphaFoldDB" id="A0A5C6NV87"/>
<evidence type="ECO:0000256" key="1">
    <source>
        <dbReference type="PROSITE-ProRule" id="PRU00047"/>
    </source>
</evidence>
<dbReference type="Proteomes" id="UP000324091">
    <property type="component" value="Chromosome 17"/>
</dbReference>
<comment type="caution">
    <text evidence="3">The sequence shown here is derived from an EMBL/GenBank/DDBJ whole genome shotgun (WGS) entry which is preliminary data.</text>
</comment>
<dbReference type="InterPro" id="IPR001878">
    <property type="entry name" value="Znf_CCHC"/>
</dbReference>
<evidence type="ECO:0000259" key="2">
    <source>
        <dbReference type="PROSITE" id="PS50158"/>
    </source>
</evidence>
<dbReference type="PROSITE" id="PS50158">
    <property type="entry name" value="ZF_CCHC"/>
    <property type="match status" value="1"/>
</dbReference>
<keyword evidence="1" id="KW-0863">Zinc-finger</keyword>
<proteinExistence type="predicted"/>
<dbReference type="GO" id="GO:0008270">
    <property type="term" value="F:zinc ion binding"/>
    <property type="evidence" value="ECO:0007669"/>
    <property type="project" value="UniProtKB-KW"/>
</dbReference>
<protein>
    <recommendedName>
        <fullName evidence="2">CCHC-type domain-containing protein</fullName>
    </recommendedName>
</protein>
<evidence type="ECO:0000313" key="4">
    <source>
        <dbReference type="Proteomes" id="UP000324091"/>
    </source>
</evidence>
<reference evidence="3 4" key="1">
    <citation type="submission" date="2019-04" db="EMBL/GenBank/DDBJ databases">
        <title>Chromosome genome assembly for Takifugu flavidus.</title>
        <authorList>
            <person name="Xiao S."/>
        </authorList>
    </citation>
    <scope>NUCLEOTIDE SEQUENCE [LARGE SCALE GENOMIC DNA]</scope>
    <source>
        <strain evidence="3">HTHZ2018</strain>
        <tissue evidence="3">Muscle</tissue>
    </source>
</reference>
<dbReference type="GO" id="GO:0003676">
    <property type="term" value="F:nucleic acid binding"/>
    <property type="evidence" value="ECO:0007669"/>
    <property type="project" value="InterPro"/>
</dbReference>
<keyword evidence="1" id="KW-0479">Metal-binding</keyword>
<evidence type="ECO:0000313" key="3">
    <source>
        <dbReference type="EMBL" id="TWW71223.1"/>
    </source>
</evidence>
<feature type="domain" description="CCHC-type" evidence="2">
    <location>
        <begin position="118"/>
        <end position="134"/>
    </location>
</feature>